<feature type="region of interest" description="Disordered" evidence="1">
    <location>
        <begin position="1"/>
        <end position="22"/>
    </location>
</feature>
<dbReference type="Proteomes" id="UP000736328">
    <property type="component" value="Unassembled WGS sequence"/>
</dbReference>
<sequence>MLDDGYRAAGEHNTTWDGRDETGKRVAGGLYFYRLNAAGISNVRKLVLLK</sequence>
<evidence type="ECO:0000259" key="2">
    <source>
        <dbReference type="Pfam" id="PF13860"/>
    </source>
</evidence>
<name>A0A933IA08_UNCT6</name>
<dbReference type="Gene3D" id="2.60.40.4070">
    <property type="match status" value="1"/>
</dbReference>
<accession>A0A933IA08</accession>
<dbReference type="InterPro" id="IPR025965">
    <property type="entry name" value="FlgD/Vpr_Ig-like"/>
</dbReference>
<evidence type="ECO:0000313" key="3">
    <source>
        <dbReference type="EMBL" id="MBI4726630.1"/>
    </source>
</evidence>
<reference evidence="3" key="1">
    <citation type="submission" date="2020-07" db="EMBL/GenBank/DDBJ databases">
        <title>Huge and variable diversity of episymbiotic CPR bacteria and DPANN archaea in groundwater ecosystems.</title>
        <authorList>
            <person name="He C.Y."/>
            <person name="Keren R."/>
            <person name="Whittaker M."/>
            <person name="Farag I.F."/>
            <person name="Doudna J."/>
            <person name="Cate J.H.D."/>
            <person name="Banfield J.F."/>
        </authorList>
    </citation>
    <scope>NUCLEOTIDE SEQUENCE</scope>
    <source>
        <strain evidence="3">NC_groundwater_1520_Pr4_B-0.1um_53_5</strain>
    </source>
</reference>
<evidence type="ECO:0000256" key="1">
    <source>
        <dbReference type="SAM" id="MobiDB-lite"/>
    </source>
</evidence>
<dbReference type="EMBL" id="JACQXR010000064">
    <property type="protein sequence ID" value="MBI4726630.1"/>
    <property type="molecule type" value="Genomic_DNA"/>
</dbReference>
<comment type="caution">
    <text evidence="3">The sequence shown here is derived from an EMBL/GenBank/DDBJ whole genome shotgun (WGS) entry which is preliminary data.</text>
</comment>
<feature type="compositionally biased region" description="Basic and acidic residues" evidence="1">
    <location>
        <begin position="1"/>
        <end position="10"/>
    </location>
</feature>
<dbReference type="AlphaFoldDB" id="A0A933IA08"/>
<dbReference type="Pfam" id="PF13860">
    <property type="entry name" value="FlgD_ig"/>
    <property type="match status" value="1"/>
</dbReference>
<proteinExistence type="predicted"/>
<organism evidence="3 4">
    <name type="scientific">candidate division TA06 bacterium</name>
    <dbReference type="NCBI Taxonomy" id="2250710"/>
    <lineage>
        <taxon>Bacteria</taxon>
        <taxon>Bacteria division TA06</taxon>
    </lineage>
</organism>
<evidence type="ECO:0000313" key="4">
    <source>
        <dbReference type="Proteomes" id="UP000736328"/>
    </source>
</evidence>
<protein>
    <recommendedName>
        <fullName evidence="2">FlgD/Vpr Ig-like domain-containing protein</fullName>
    </recommendedName>
</protein>
<feature type="domain" description="FlgD/Vpr Ig-like" evidence="2">
    <location>
        <begin position="5"/>
        <end position="37"/>
    </location>
</feature>
<gene>
    <name evidence="3" type="ORF">HY768_05325</name>
</gene>